<dbReference type="Proteomes" id="UP000729913">
    <property type="component" value="Unassembled WGS sequence"/>
</dbReference>
<evidence type="ECO:0000313" key="2">
    <source>
        <dbReference type="Proteomes" id="UP000729913"/>
    </source>
</evidence>
<name>A0A8J5R6B9_9HYME</name>
<accession>A0A8J5R6B9</accession>
<reference evidence="1" key="2">
    <citation type="submission" date="2021-04" db="EMBL/GenBank/DDBJ databases">
        <title>Genome-wide patterns of bracovirus chromosomal integration into multiple host tissues during parasitism.</title>
        <authorList>
            <person name="Chebbi M.A.C."/>
        </authorList>
    </citation>
    <scope>NUCLEOTIDE SEQUENCE</scope>
    <source>
        <tissue evidence="1">Whole body</tissue>
    </source>
</reference>
<evidence type="ECO:0000313" key="1">
    <source>
        <dbReference type="EMBL" id="KAG8039698.1"/>
    </source>
</evidence>
<dbReference type="AlphaFoldDB" id="A0A8J5R6B9"/>
<comment type="caution">
    <text evidence="1">The sequence shown here is derived from an EMBL/GenBank/DDBJ whole genome shotgun (WGS) entry which is preliminary data.</text>
</comment>
<reference evidence="1" key="1">
    <citation type="submission" date="2020-03" db="EMBL/GenBank/DDBJ databases">
        <authorList>
            <person name="Chebbi M.A."/>
            <person name="Drezen J.M."/>
        </authorList>
    </citation>
    <scope>NUCLEOTIDE SEQUENCE</scope>
    <source>
        <tissue evidence="1">Whole body</tissue>
    </source>
</reference>
<gene>
    <name evidence="1" type="ORF">G9C98_000427</name>
</gene>
<proteinExistence type="predicted"/>
<organism evidence="1 2">
    <name type="scientific">Cotesia typhae</name>
    <dbReference type="NCBI Taxonomy" id="2053667"/>
    <lineage>
        <taxon>Eukaryota</taxon>
        <taxon>Metazoa</taxon>
        <taxon>Ecdysozoa</taxon>
        <taxon>Arthropoda</taxon>
        <taxon>Hexapoda</taxon>
        <taxon>Insecta</taxon>
        <taxon>Pterygota</taxon>
        <taxon>Neoptera</taxon>
        <taxon>Endopterygota</taxon>
        <taxon>Hymenoptera</taxon>
        <taxon>Apocrita</taxon>
        <taxon>Ichneumonoidea</taxon>
        <taxon>Braconidae</taxon>
        <taxon>Microgastrinae</taxon>
        <taxon>Cotesia</taxon>
    </lineage>
</organism>
<protein>
    <submittedName>
        <fullName evidence="1">Uncharacterized protein</fullName>
    </submittedName>
</protein>
<sequence length="74" mass="8142">MTININLIAVINTMRIQDIENVPHRVQENILQSLGLIIPIHTTIIHASQLTLVELKAGCFINGVLISVTSIAEK</sequence>
<dbReference type="EMBL" id="JAAOIC020000032">
    <property type="protein sequence ID" value="KAG8039698.1"/>
    <property type="molecule type" value="Genomic_DNA"/>
</dbReference>
<keyword evidence="2" id="KW-1185">Reference proteome</keyword>